<name>A0A316A0I8_9FIRM</name>
<accession>A0A316A0I8</accession>
<dbReference type="Proteomes" id="UP000254051">
    <property type="component" value="Unassembled WGS sequence"/>
</dbReference>
<organism evidence="1 2">
    <name type="scientific">Faecalicatena contorta</name>
    <dbReference type="NCBI Taxonomy" id="39482"/>
    <lineage>
        <taxon>Bacteria</taxon>
        <taxon>Bacillati</taxon>
        <taxon>Bacillota</taxon>
        <taxon>Clostridia</taxon>
        <taxon>Lachnospirales</taxon>
        <taxon>Lachnospiraceae</taxon>
        <taxon>Faecalicatena</taxon>
    </lineage>
</organism>
<gene>
    <name evidence="1" type="ORF">SAMN05216529_103404</name>
</gene>
<protein>
    <submittedName>
        <fullName evidence="1">Uncharacterized protein</fullName>
    </submittedName>
</protein>
<dbReference type="EMBL" id="UHJJ01000003">
    <property type="protein sequence ID" value="SUQ13671.1"/>
    <property type="molecule type" value="Genomic_DNA"/>
</dbReference>
<reference evidence="2" key="1">
    <citation type="submission" date="2017-07" db="EMBL/GenBank/DDBJ databases">
        <authorList>
            <person name="Varghese N."/>
            <person name="Submissions S."/>
        </authorList>
    </citation>
    <scope>NUCLEOTIDE SEQUENCE [LARGE SCALE GENOMIC DNA]</scope>
    <source>
        <strain evidence="2">NLAE-zl-C134</strain>
    </source>
</reference>
<dbReference type="OrthoDB" id="2054717at2"/>
<evidence type="ECO:0000313" key="1">
    <source>
        <dbReference type="EMBL" id="SUQ13671.1"/>
    </source>
</evidence>
<dbReference type="AlphaFoldDB" id="A0A316A0I8"/>
<evidence type="ECO:0000313" key="2">
    <source>
        <dbReference type="Proteomes" id="UP000254051"/>
    </source>
</evidence>
<dbReference type="RefSeq" id="WP_109709706.1">
    <property type="nucleotide sequence ID" value="NZ_QGDS01000003.1"/>
</dbReference>
<sequence length="103" mass="12008">MIITQDDIIKTISEKEDIKIATVRKVFKSAEKLIFNYLSSTTPTDDISIKILDGLSLECNYIPEKEIHTYDVIKCDARIWTKPKITRYYNRKLNGYFASKKNV</sequence>
<keyword evidence="2" id="KW-1185">Reference proteome</keyword>
<proteinExistence type="predicted"/>